<comment type="caution">
    <text evidence="1">The sequence shown here is derived from an EMBL/GenBank/DDBJ whole genome shotgun (WGS) entry which is preliminary data.</text>
</comment>
<dbReference type="AlphaFoldDB" id="A0A6G0YHS8"/>
<dbReference type="Proteomes" id="UP000478052">
    <property type="component" value="Unassembled WGS sequence"/>
</dbReference>
<sequence length="61" mass="6938">MSGTMSGVQTRIKDKYPAAVYIHCLPYKLNLILCSTCNHIKEARNFFNILEAVHVHFAQSN</sequence>
<gene>
    <name evidence="1" type="ORF">FWK35_00014185</name>
</gene>
<dbReference type="OrthoDB" id="6602887at2759"/>
<evidence type="ECO:0000313" key="1">
    <source>
        <dbReference type="EMBL" id="KAF0755947.1"/>
    </source>
</evidence>
<keyword evidence="2" id="KW-1185">Reference proteome</keyword>
<name>A0A6G0YHS8_APHCR</name>
<protein>
    <submittedName>
        <fullName evidence="1">Zinc finger MYM-type protein 1-like</fullName>
    </submittedName>
</protein>
<organism evidence="1 2">
    <name type="scientific">Aphis craccivora</name>
    <name type="common">Cowpea aphid</name>
    <dbReference type="NCBI Taxonomy" id="307492"/>
    <lineage>
        <taxon>Eukaryota</taxon>
        <taxon>Metazoa</taxon>
        <taxon>Ecdysozoa</taxon>
        <taxon>Arthropoda</taxon>
        <taxon>Hexapoda</taxon>
        <taxon>Insecta</taxon>
        <taxon>Pterygota</taxon>
        <taxon>Neoptera</taxon>
        <taxon>Paraneoptera</taxon>
        <taxon>Hemiptera</taxon>
        <taxon>Sternorrhyncha</taxon>
        <taxon>Aphidomorpha</taxon>
        <taxon>Aphidoidea</taxon>
        <taxon>Aphididae</taxon>
        <taxon>Aphidini</taxon>
        <taxon>Aphis</taxon>
        <taxon>Aphis</taxon>
    </lineage>
</organism>
<accession>A0A6G0YHS8</accession>
<proteinExistence type="predicted"/>
<evidence type="ECO:0000313" key="2">
    <source>
        <dbReference type="Proteomes" id="UP000478052"/>
    </source>
</evidence>
<reference evidence="1 2" key="1">
    <citation type="submission" date="2019-08" db="EMBL/GenBank/DDBJ databases">
        <title>Whole genome of Aphis craccivora.</title>
        <authorList>
            <person name="Voronova N.V."/>
            <person name="Shulinski R.S."/>
            <person name="Bandarenka Y.V."/>
            <person name="Zhorov D.G."/>
            <person name="Warner D."/>
        </authorList>
    </citation>
    <scope>NUCLEOTIDE SEQUENCE [LARGE SCALE GENOMIC DNA]</scope>
    <source>
        <strain evidence="1">180601</strain>
        <tissue evidence="1">Whole Body</tissue>
    </source>
</reference>
<dbReference type="EMBL" id="VUJU01003980">
    <property type="protein sequence ID" value="KAF0755947.1"/>
    <property type="molecule type" value="Genomic_DNA"/>
</dbReference>